<sequence length="274" mass="31175">MSFSNEFKKAMKQEVPKEVKEHAYQSFSQMYKKDRKKKTKKKTKKKLLIAGLIAAIVIPTSTMALNNSYFVKPEVKLNDMINDQVKKDATDGKSIQLNEKIVDNGITLHIKEILIQDAKILVYYRFEQQDGSLVPYEFNTTGLDIKSDGKEDGKQVESPHYENKKFNAVQYLHFLSNTHIDNYQKDRIGNPDAPEASTFYLSDEAGKSFETAYANHDKPEGVAIFETLEGEKFPDFLSVHININRIGGTEGTWKTKIPVDMAHKTVQKDSTKNG</sequence>
<dbReference type="EMBL" id="NUAJ01000008">
    <property type="protein sequence ID" value="PEN55364.1"/>
    <property type="molecule type" value="Genomic_DNA"/>
</dbReference>
<dbReference type="AlphaFoldDB" id="A0AB36SP65"/>
<evidence type="ECO:0000313" key="2">
    <source>
        <dbReference type="EMBL" id="PEN55364.1"/>
    </source>
</evidence>
<dbReference type="InterPro" id="IPR025436">
    <property type="entry name" value="DUF4179"/>
</dbReference>
<dbReference type="Proteomes" id="UP000220934">
    <property type="component" value="Unassembled WGS sequence"/>
</dbReference>
<proteinExistence type="predicted"/>
<dbReference type="Pfam" id="PF13786">
    <property type="entry name" value="DUF4179"/>
    <property type="match status" value="1"/>
</dbReference>
<evidence type="ECO:0000313" key="3">
    <source>
        <dbReference type="Proteomes" id="UP000220934"/>
    </source>
</evidence>
<accession>A0AB36SP65</accession>
<reference evidence="2 3" key="1">
    <citation type="submission" date="2017-09" db="EMBL/GenBank/DDBJ databases">
        <title>Large-scale bioinformatics analysis of Bacillus genomes uncovers conserved roles of natural products in bacterial physiology.</title>
        <authorList>
            <consortium name="Agbiome Team Llc"/>
            <person name="Bleich R.M."/>
            <person name="Kirk G.J."/>
            <person name="Santa Maria K.C."/>
            <person name="Allen S.E."/>
            <person name="Farag S."/>
            <person name="Shank E.A."/>
            <person name="Bowers A."/>
        </authorList>
    </citation>
    <scope>NUCLEOTIDE SEQUENCE [LARGE SCALE GENOMIC DNA]</scope>
    <source>
        <strain evidence="2 3">AFS027958</strain>
    </source>
</reference>
<organism evidence="2 3">
    <name type="scientific">Bacillus toyonensis</name>
    <dbReference type="NCBI Taxonomy" id="155322"/>
    <lineage>
        <taxon>Bacteria</taxon>
        <taxon>Bacillati</taxon>
        <taxon>Bacillota</taxon>
        <taxon>Bacilli</taxon>
        <taxon>Bacillales</taxon>
        <taxon>Bacillaceae</taxon>
        <taxon>Bacillus</taxon>
        <taxon>Bacillus cereus group</taxon>
    </lineage>
</organism>
<gene>
    <name evidence="2" type="ORF">CN596_10290</name>
</gene>
<protein>
    <submittedName>
        <fullName evidence="2">Glycine cleavage system protein H</fullName>
    </submittedName>
</protein>
<name>A0AB36SP65_9BACI</name>
<comment type="caution">
    <text evidence="2">The sequence shown here is derived from an EMBL/GenBank/DDBJ whole genome shotgun (WGS) entry which is preliminary data.</text>
</comment>
<feature type="domain" description="DUF4179" evidence="1">
    <location>
        <begin position="40"/>
        <end position="127"/>
    </location>
</feature>
<dbReference type="Gene3D" id="2.60.40.1630">
    <property type="entry name" value="bacillus anthracis domain"/>
    <property type="match status" value="1"/>
</dbReference>
<dbReference type="RefSeq" id="WP_098060259.1">
    <property type="nucleotide sequence ID" value="NZ_NUAJ01000008.1"/>
</dbReference>
<evidence type="ECO:0000259" key="1">
    <source>
        <dbReference type="Pfam" id="PF13786"/>
    </source>
</evidence>